<evidence type="ECO:0000313" key="2">
    <source>
        <dbReference type="Proteomes" id="UP000277928"/>
    </source>
</evidence>
<dbReference type="Proteomes" id="UP000277928">
    <property type="component" value="Unassembled WGS sequence"/>
</dbReference>
<dbReference type="GO" id="GO:0072354">
    <property type="term" value="F:histone H3T3 kinase activity"/>
    <property type="evidence" value="ECO:0007669"/>
    <property type="project" value="TreeGrafter"/>
</dbReference>
<reference evidence="1 2" key="1">
    <citation type="submission" date="2018-08" db="EMBL/GenBank/DDBJ databases">
        <authorList>
            <person name="Laetsch R D."/>
            <person name="Stevens L."/>
            <person name="Kumar S."/>
            <person name="Blaxter L. M."/>
        </authorList>
    </citation>
    <scope>NUCLEOTIDE SEQUENCE [LARGE SCALE GENOMIC DNA]</scope>
</reference>
<sequence>MIVMGVFDDVIPLSLIPIDDKPIDDCHVYSFREAAAKVVVLKELTELSEIARGCSTKAFIELKGAMTVKGHYPTSMLYEWKQYKRIKKSCRMNPILFPANQTYLLLAVEDGGVNLKEYEIVTMRQAYSIVYQLFIATAVAESRLSYEHRSLDIKNIFISSTSWRETIISNIDGLQIEIPAYGVEVKIAPSSFCRMSKGGSSIYFDWTSNDRLFVNGNDFEHIIRQAMRKINRNVWGTFSPASNILWLTYIINFINNRLKQLQVGSEESRTQFFDHFKPFCECANITEWIHDHIDTFMEAEIVGRLQSRRI</sequence>
<dbReference type="GO" id="GO:0000278">
    <property type="term" value="P:mitotic cell cycle"/>
    <property type="evidence" value="ECO:0007669"/>
    <property type="project" value="TreeGrafter"/>
</dbReference>
<evidence type="ECO:0008006" key="3">
    <source>
        <dbReference type="Google" id="ProtNLM"/>
    </source>
</evidence>
<dbReference type="OrthoDB" id="5870822at2759"/>
<evidence type="ECO:0000313" key="1">
    <source>
        <dbReference type="EMBL" id="VDK86228.1"/>
    </source>
</evidence>
<dbReference type="EMBL" id="UYRX01000787">
    <property type="protein sequence ID" value="VDK86228.1"/>
    <property type="molecule type" value="Genomic_DNA"/>
</dbReference>
<name>A0A3P6V2B3_LITSI</name>
<organism evidence="1 2">
    <name type="scientific">Litomosoides sigmodontis</name>
    <name type="common">Filarial nematode worm</name>
    <dbReference type="NCBI Taxonomy" id="42156"/>
    <lineage>
        <taxon>Eukaryota</taxon>
        <taxon>Metazoa</taxon>
        <taxon>Ecdysozoa</taxon>
        <taxon>Nematoda</taxon>
        <taxon>Chromadorea</taxon>
        <taxon>Rhabditida</taxon>
        <taxon>Spirurina</taxon>
        <taxon>Spiruromorpha</taxon>
        <taxon>Filarioidea</taxon>
        <taxon>Onchocercidae</taxon>
        <taxon>Litomosoides</taxon>
    </lineage>
</organism>
<keyword evidence="2" id="KW-1185">Reference proteome</keyword>
<dbReference type="Pfam" id="PF12330">
    <property type="entry name" value="Haspin_kinase"/>
    <property type="match status" value="1"/>
</dbReference>
<dbReference type="AlphaFoldDB" id="A0A3P6V2B3"/>
<dbReference type="Gene3D" id="3.30.200.20">
    <property type="entry name" value="Phosphorylase Kinase, domain 1"/>
    <property type="match status" value="1"/>
</dbReference>
<dbReference type="GO" id="GO:0005634">
    <property type="term" value="C:nucleus"/>
    <property type="evidence" value="ECO:0007669"/>
    <property type="project" value="TreeGrafter"/>
</dbReference>
<protein>
    <recommendedName>
        <fullName evidence="3">Non-specific serine/threonine protein kinase</fullName>
    </recommendedName>
</protein>
<dbReference type="PANTHER" id="PTHR24419:SF18">
    <property type="entry name" value="SERINE_THREONINE-PROTEIN KINASE HASPIN"/>
    <property type="match status" value="1"/>
</dbReference>
<dbReference type="STRING" id="42156.A0A3P6V2B3"/>
<dbReference type="PANTHER" id="PTHR24419">
    <property type="entry name" value="INTERLEUKIN-1 RECEPTOR-ASSOCIATED KINASE"/>
    <property type="match status" value="1"/>
</dbReference>
<dbReference type="GO" id="GO:0005737">
    <property type="term" value="C:cytoplasm"/>
    <property type="evidence" value="ECO:0007669"/>
    <property type="project" value="TreeGrafter"/>
</dbReference>
<dbReference type="GO" id="GO:0035556">
    <property type="term" value="P:intracellular signal transduction"/>
    <property type="evidence" value="ECO:0007669"/>
    <property type="project" value="TreeGrafter"/>
</dbReference>
<dbReference type="OMA" id="SIYFDWT"/>
<dbReference type="Gene3D" id="1.10.510.10">
    <property type="entry name" value="Transferase(Phosphotransferase) domain 1"/>
    <property type="match status" value="1"/>
</dbReference>
<proteinExistence type="predicted"/>
<accession>A0A3P6V2B3</accession>
<gene>
    <name evidence="1" type="ORF">NLS_LOCUS7514</name>
</gene>